<dbReference type="PANTHER" id="PTHR33755">
    <property type="entry name" value="TOXIN PARE1-RELATED"/>
    <property type="match status" value="1"/>
</dbReference>
<gene>
    <name evidence="3" type="ORF">MNBD_GAMMA26-1906</name>
</gene>
<dbReference type="EMBL" id="UOFX01000058">
    <property type="protein sequence ID" value="VAX09946.1"/>
    <property type="molecule type" value="Genomic_DNA"/>
</dbReference>
<dbReference type="InterPro" id="IPR051803">
    <property type="entry name" value="TA_system_RelE-like_toxin"/>
</dbReference>
<dbReference type="PANTHER" id="PTHR33755:SF5">
    <property type="entry name" value="TYPE II TOXIN-ANTITOXIN SYSTEM RELE_PARE FAMILY TOXIN"/>
    <property type="match status" value="1"/>
</dbReference>
<evidence type="ECO:0000313" key="3">
    <source>
        <dbReference type="EMBL" id="VAX09946.1"/>
    </source>
</evidence>
<dbReference type="InterPro" id="IPR007712">
    <property type="entry name" value="RelE/ParE_toxin"/>
</dbReference>
<keyword evidence="2" id="KW-1277">Toxin-antitoxin system</keyword>
<dbReference type="Pfam" id="PF05016">
    <property type="entry name" value="ParE_toxin"/>
    <property type="match status" value="1"/>
</dbReference>
<dbReference type="NCBIfam" id="TIGR02385">
    <property type="entry name" value="RelE_StbE"/>
    <property type="match status" value="1"/>
</dbReference>
<reference evidence="3" key="1">
    <citation type="submission" date="2018-06" db="EMBL/GenBank/DDBJ databases">
        <authorList>
            <person name="Zhirakovskaya E."/>
        </authorList>
    </citation>
    <scope>NUCLEOTIDE SEQUENCE</scope>
</reference>
<organism evidence="3">
    <name type="scientific">hydrothermal vent metagenome</name>
    <dbReference type="NCBI Taxonomy" id="652676"/>
    <lineage>
        <taxon>unclassified sequences</taxon>
        <taxon>metagenomes</taxon>
        <taxon>ecological metagenomes</taxon>
    </lineage>
</organism>
<dbReference type="InterPro" id="IPR035093">
    <property type="entry name" value="RelE/ParE_toxin_dom_sf"/>
</dbReference>
<sequence>MVIKWSRRARADIRDLKAYIAKDSPYYARRFIERVIVSVEKLEDFPKMGRPVPEAEGREDVRELIYQGYRIIYLTQPDCLFIVTIIHGSMDLAGKENKPWNER</sequence>
<accession>A0A3B1AV84</accession>
<evidence type="ECO:0000256" key="2">
    <source>
        <dbReference type="ARBA" id="ARBA00022649"/>
    </source>
</evidence>
<comment type="similarity">
    <text evidence="1">Belongs to the RelE toxin family.</text>
</comment>
<protein>
    <recommendedName>
        <fullName evidence="4">Death on curing protein, Doc toxin</fullName>
    </recommendedName>
</protein>
<dbReference type="Gene3D" id="3.30.2310.20">
    <property type="entry name" value="RelE-like"/>
    <property type="match status" value="1"/>
</dbReference>
<evidence type="ECO:0000256" key="1">
    <source>
        <dbReference type="ARBA" id="ARBA00006226"/>
    </source>
</evidence>
<name>A0A3B1AV84_9ZZZZ</name>
<evidence type="ECO:0008006" key="4">
    <source>
        <dbReference type="Google" id="ProtNLM"/>
    </source>
</evidence>
<proteinExistence type="inferred from homology"/>
<dbReference type="AlphaFoldDB" id="A0A3B1AV84"/>